<dbReference type="Proteomes" id="UP001142374">
    <property type="component" value="Unassembled WGS sequence"/>
</dbReference>
<evidence type="ECO:0000313" key="7">
    <source>
        <dbReference type="Proteomes" id="UP001142374"/>
    </source>
</evidence>
<dbReference type="InterPro" id="IPR003876">
    <property type="entry name" value="Arg_deiminase"/>
</dbReference>
<dbReference type="SUPFAM" id="SSF55909">
    <property type="entry name" value="Pentein"/>
    <property type="match status" value="1"/>
</dbReference>
<evidence type="ECO:0000256" key="2">
    <source>
        <dbReference type="ARBA" id="ARBA00022801"/>
    </source>
</evidence>
<keyword evidence="2 3" id="KW-0378">Hydrolase</keyword>
<dbReference type="GO" id="GO:0005737">
    <property type="term" value="C:cytoplasm"/>
    <property type="evidence" value="ECO:0007669"/>
    <property type="project" value="UniProtKB-SubCell"/>
</dbReference>
<evidence type="ECO:0000313" key="6">
    <source>
        <dbReference type="EMBL" id="MCQ8771800.1"/>
    </source>
</evidence>
<keyword evidence="3" id="KW-0056">Arginine metabolism</keyword>
<dbReference type="NCBIfam" id="NF002381">
    <property type="entry name" value="PRK01388.1"/>
    <property type="match status" value="1"/>
</dbReference>
<feature type="compositionally biased region" description="Pro residues" evidence="5">
    <location>
        <begin position="416"/>
        <end position="430"/>
    </location>
</feature>
<dbReference type="Gene3D" id="1.10.3930.10">
    <property type="entry name" value="Arginine deiminase"/>
    <property type="match status" value="1"/>
</dbReference>
<evidence type="ECO:0000256" key="5">
    <source>
        <dbReference type="SAM" id="MobiDB-lite"/>
    </source>
</evidence>
<feature type="active site" description="Amidino-cysteine intermediate" evidence="3 4">
    <location>
        <position position="397"/>
    </location>
</feature>
<comment type="pathway">
    <text evidence="3">Amino-acid degradation; L-arginine degradation via ADI pathway; carbamoyl phosphate from L-arginine: step 1/2.</text>
</comment>
<keyword evidence="3" id="KW-0963">Cytoplasm</keyword>
<evidence type="ECO:0000256" key="3">
    <source>
        <dbReference type="HAMAP-Rule" id="MF_00242"/>
    </source>
</evidence>
<comment type="catalytic activity">
    <reaction evidence="3">
        <text>L-arginine + H2O = L-citrulline + NH4(+)</text>
        <dbReference type="Rhea" id="RHEA:19597"/>
        <dbReference type="ChEBI" id="CHEBI:15377"/>
        <dbReference type="ChEBI" id="CHEBI:28938"/>
        <dbReference type="ChEBI" id="CHEBI:32682"/>
        <dbReference type="ChEBI" id="CHEBI:57743"/>
        <dbReference type="EC" id="3.5.3.6"/>
    </reaction>
</comment>
<comment type="similarity">
    <text evidence="1 3">Belongs to the arginine deiminase family.</text>
</comment>
<comment type="subcellular location">
    <subcellularLocation>
        <location evidence="3">Cytoplasm</location>
    </subcellularLocation>
</comment>
<evidence type="ECO:0000256" key="1">
    <source>
        <dbReference type="ARBA" id="ARBA00010206"/>
    </source>
</evidence>
<accession>A0A9X2LL50</accession>
<feature type="region of interest" description="Disordered" evidence="5">
    <location>
        <begin position="401"/>
        <end position="443"/>
    </location>
</feature>
<evidence type="ECO:0000256" key="4">
    <source>
        <dbReference type="PIRSR" id="PIRSR006356-1"/>
    </source>
</evidence>
<sequence length="443" mass="48663">MGFHVDSEAGRLRRVILHRPGLELKRLTPSNKDALLFDDVLWVRRARAEHDGFADVLRERGVEVHFFQDLLEESLTVPEARAMVLDRVFDEKEYGPLATGHLRAAFERLPAADLGEWLVGGMTKREFLERWSEPVSVRFHAMELDDFLINPLPNHLFTRDTSAWVYDGVCVNAMRWPARWHETVHYEALYRYHPLFSGGGFHVWSEGQAAYPSTIEGGDVLVIGEGAVLIGMSERTTPQAVEMLAHRLFAAGSARTIVALDMPKRRAFMHLDTVMTMVDGDTFTQYAGLGTLRSYTIEPGAGERELKVTDHPPEHMHRAIAAALGLDSVRVLTATQDVHAAEREQWDDGCNVLAIEPGVVVAYERNVTTNTHLRKNGIEVITIPGSELGRGRGGPRCMSCPIERDPVGGHPAGQPAGPPVPGIAPGPVAPPSAGSAPGGPSHT</sequence>
<gene>
    <name evidence="3" type="primary">arcA</name>
    <name evidence="6" type="ORF">NQU55_18815</name>
</gene>
<dbReference type="EMBL" id="JANIID010000016">
    <property type="protein sequence ID" value="MCQ8771800.1"/>
    <property type="molecule type" value="Genomic_DNA"/>
</dbReference>
<feature type="compositionally biased region" description="Low complexity" evidence="5">
    <location>
        <begin position="431"/>
        <end position="443"/>
    </location>
</feature>
<dbReference type="GO" id="GO:0019546">
    <property type="term" value="P:L-arginine deiminase pathway"/>
    <property type="evidence" value="ECO:0007669"/>
    <property type="project" value="TreeGrafter"/>
</dbReference>
<proteinExistence type="inferred from homology"/>
<dbReference type="RefSeq" id="WP_240976242.1">
    <property type="nucleotide sequence ID" value="NZ_JAATER010000055.1"/>
</dbReference>
<dbReference type="Gene3D" id="3.75.10.10">
    <property type="entry name" value="L-arginine/glycine Amidinotransferase, Chain A"/>
    <property type="match status" value="1"/>
</dbReference>
<reference evidence="6" key="1">
    <citation type="submission" date="2022-06" db="EMBL/GenBank/DDBJ databases">
        <title>WGS of actinobacteria.</title>
        <authorList>
            <person name="Thawai C."/>
        </authorList>
    </citation>
    <scope>NUCLEOTIDE SEQUENCE</scope>
    <source>
        <strain evidence="6">AA8</strain>
    </source>
</reference>
<keyword evidence="7" id="KW-1185">Reference proteome</keyword>
<protein>
    <recommendedName>
        <fullName evidence="3">Arginine deiminase</fullName>
        <shortName evidence="3">ADI</shortName>
        <ecNumber evidence="3">3.5.3.6</ecNumber>
    </recommendedName>
    <alternativeName>
        <fullName evidence="3">Arginine dihydrolase</fullName>
        <shortName evidence="3">AD</shortName>
    </alternativeName>
</protein>
<name>A0A9X2LL50_9ACTN</name>
<dbReference type="Pfam" id="PF02274">
    <property type="entry name" value="ADI"/>
    <property type="match status" value="1"/>
</dbReference>
<dbReference type="HAMAP" id="MF_00242">
    <property type="entry name" value="Arg_deiminase"/>
    <property type="match status" value="1"/>
</dbReference>
<dbReference type="GO" id="GO:0016990">
    <property type="term" value="F:arginine deiminase activity"/>
    <property type="evidence" value="ECO:0007669"/>
    <property type="project" value="UniProtKB-UniRule"/>
</dbReference>
<dbReference type="PANTHER" id="PTHR47271:SF2">
    <property type="entry name" value="ARGININE DEIMINASE"/>
    <property type="match status" value="1"/>
</dbReference>
<organism evidence="6 7">
    <name type="scientific">Streptomyces telluris</name>
    <dbReference type="NCBI Taxonomy" id="2720021"/>
    <lineage>
        <taxon>Bacteria</taxon>
        <taxon>Bacillati</taxon>
        <taxon>Actinomycetota</taxon>
        <taxon>Actinomycetes</taxon>
        <taxon>Kitasatosporales</taxon>
        <taxon>Streptomycetaceae</taxon>
        <taxon>Streptomyces</taxon>
    </lineage>
</organism>
<dbReference type="PRINTS" id="PR01466">
    <property type="entry name" value="ARGDEIMINASE"/>
</dbReference>
<dbReference type="PIRSF" id="PIRSF006356">
    <property type="entry name" value="Arg_deiminase"/>
    <property type="match status" value="1"/>
</dbReference>
<comment type="caution">
    <text evidence="6">The sequence shown here is derived from an EMBL/GenBank/DDBJ whole genome shotgun (WGS) entry which is preliminary data.</text>
</comment>
<dbReference type="AlphaFoldDB" id="A0A9X2LL50"/>
<dbReference type="EC" id="3.5.3.6" evidence="3"/>
<dbReference type="PANTHER" id="PTHR47271">
    <property type="entry name" value="ARGININE DEIMINASE"/>
    <property type="match status" value="1"/>
</dbReference>